<dbReference type="EnsemblMetazoa" id="G22212.1">
    <property type="protein sequence ID" value="G22212.1:cds"/>
    <property type="gene ID" value="G22212"/>
</dbReference>
<keyword evidence="3" id="KW-1185">Reference proteome</keyword>
<protein>
    <submittedName>
        <fullName evidence="2">Uncharacterized protein</fullName>
    </submittedName>
</protein>
<accession>A0A8W8K9A0</accession>
<name>A0A8W8K9A0_MAGGI</name>
<evidence type="ECO:0000313" key="3">
    <source>
        <dbReference type="Proteomes" id="UP000005408"/>
    </source>
</evidence>
<feature type="compositionally biased region" description="Acidic residues" evidence="1">
    <location>
        <begin position="78"/>
        <end position="89"/>
    </location>
</feature>
<proteinExistence type="predicted"/>
<feature type="region of interest" description="Disordered" evidence="1">
    <location>
        <begin position="76"/>
        <end position="125"/>
    </location>
</feature>
<organism evidence="2 3">
    <name type="scientific">Magallana gigas</name>
    <name type="common">Pacific oyster</name>
    <name type="synonym">Crassostrea gigas</name>
    <dbReference type="NCBI Taxonomy" id="29159"/>
    <lineage>
        <taxon>Eukaryota</taxon>
        <taxon>Metazoa</taxon>
        <taxon>Spiralia</taxon>
        <taxon>Lophotrochozoa</taxon>
        <taxon>Mollusca</taxon>
        <taxon>Bivalvia</taxon>
        <taxon>Autobranchia</taxon>
        <taxon>Pteriomorphia</taxon>
        <taxon>Ostreida</taxon>
        <taxon>Ostreoidea</taxon>
        <taxon>Ostreidae</taxon>
        <taxon>Magallana</taxon>
    </lineage>
</organism>
<sequence length="171" mass="18871">MSRRKQPKPRHIGTEDELACILQNDTEPSPVSNSPSAEDAHVCGKCREEFLGLEEFLAHKKVCGSKVVLLYEGKDSENAESNEADDFEDLNPPAKIPRYSDPEDQYNCGGSDGEGTSDFMDNFDDDENEVMDAEDQQIADEEIDEDLMKISMMNAAAAAANQDISADSEED</sequence>
<evidence type="ECO:0000256" key="1">
    <source>
        <dbReference type="SAM" id="MobiDB-lite"/>
    </source>
</evidence>
<evidence type="ECO:0000313" key="2">
    <source>
        <dbReference type="EnsemblMetazoa" id="G22212.1:cds"/>
    </source>
</evidence>
<dbReference type="AlphaFoldDB" id="A0A8W8K9A0"/>
<dbReference type="Proteomes" id="UP000005408">
    <property type="component" value="Unassembled WGS sequence"/>
</dbReference>
<reference evidence="2" key="1">
    <citation type="submission" date="2022-08" db="UniProtKB">
        <authorList>
            <consortium name="EnsemblMetazoa"/>
        </authorList>
    </citation>
    <scope>IDENTIFICATION</scope>
    <source>
        <strain evidence="2">05x7-T-G4-1.051#20</strain>
    </source>
</reference>